<dbReference type="SUPFAM" id="SSF55729">
    <property type="entry name" value="Acyl-CoA N-acyltransferases (Nat)"/>
    <property type="match status" value="1"/>
</dbReference>
<dbReference type="InterPro" id="IPR052523">
    <property type="entry name" value="Trichothecene_AcTrans"/>
</dbReference>
<evidence type="ECO:0000313" key="3">
    <source>
        <dbReference type="Proteomes" id="UP000593566"/>
    </source>
</evidence>
<organism evidence="2 3">
    <name type="scientific">Letharia lupina</name>
    <dbReference type="NCBI Taxonomy" id="560253"/>
    <lineage>
        <taxon>Eukaryota</taxon>
        <taxon>Fungi</taxon>
        <taxon>Dikarya</taxon>
        <taxon>Ascomycota</taxon>
        <taxon>Pezizomycotina</taxon>
        <taxon>Lecanoromycetes</taxon>
        <taxon>OSLEUM clade</taxon>
        <taxon>Lecanoromycetidae</taxon>
        <taxon>Lecanorales</taxon>
        <taxon>Lecanorineae</taxon>
        <taxon>Parmeliaceae</taxon>
        <taxon>Letharia</taxon>
    </lineage>
</organism>
<feature type="domain" description="N-acetyltransferase" evidence="1">
    <location>
        <begin position="82"/>
        <end position="214"/>
    </location>
</feature>
<dbReference type="InterPro" id="IPR016181">
    <property type="entry name" value="Acyl_CoA_acyltransferase"/>
</dbReference>
<dbReference type="RefSeq" id="XP_037150206.1">
    <property type="nucleotide sequence ID" value="XM_037293377.1"/>
</dbReference>
<dbReference type="CDD" id="cd04301">
    <property type="entry name" value="NAT_SF"/>
    <property type="match status" value="1"/>
</dbReference>
<dbReference type="GO" id="GO:0016747">
    <property type="term" value="F:acyltransferase activity, transferring groups other than amino-acyl groups"/>
    <property type="evidence" value="ECO:0007669"/>
    <property type="project" value="InterPro"/>
</dbReference>
<dbReference type="Pfam" id="PF13508">
    <property type="entry name" value="Acetyltransf_7"/>
    <property type="match status" value="1"/>
</dbReference>
<dbReference type="PANTHER" id="PTHR42791">
    <property type="entry name" value="GNAT FAMILY ACETYLTRANSFERASE"/>
    <property type="match status" value="1"/>
</dbReference>
<dbReference type="PROSITE" id="PS51186">
    <property type="entry name" value="GNAT"/>
    <property type="match status" value="1"/>
</dbReference>
<dbReference type="Gene3D" id="3.40.630.30">
    <property type="match status" value="1"/>
</dbReference>
<gene>
    <name evidence="2" type="ORF">HO133_002451</name>
</gene>
<comment type="caution">
    <text evidence="2">The sequence shown here is derived from an EMBL/GenBank/DDBJ whole genome shotgun (WGS) entry which is preliminary data.</text>
</comment>
<reference evidence="2 3" key="1">
    <citation type="journal article" date="2020" name="Genomics">
        <title>Complete, high-quality genomes from long-read metagenomic sequencing of two wolf lichen thalli reveals enigmatic genome architecture.</title>
        <authorList>
            <person name="McKenzie S.K."/>
            <person name="Walston R.F."/>
            <person name="Allen J.L."/>
        </authorList>
    </citation>
    <scope>NUCLEOTIDE SEQUENCE [LARGE SCALE GENOMIC DNA]</scope>
    <source>
        <strain evidence="2">WasteWater1</strain>
    </source>
</reference>
<dbReference type="InterPro" id="IPR000182">
    <property type="entry name" value="GNAT_dom"/>
</dbReference>
<sequence>MESTLTLRLANEGDIDAMTTITTTAYPLDAQWRYRFPKLNVYSDDHHDFLRSRQAAHIANAMRGTQVVMLAEAPSNQNPSVKKVVALSVWQLPGTYMKEGNGSPKVQNQRRDADIPRMQAFKKSLGEAKEILLDRIYGENQLFLLSLATHPDHHRRGAGTMLCRWGMAKAREEGSTVTLFASVIGKMLYEKLGFKQVGMAHVQVDGEEEGLDIPAMVAGSW</sequence>
<dbReference type="PANTHER" id="PTHR42791:SF2">
    <property type="entry name" value="N-ACETYLTRANSFERASE DOMAIN-CONTAINING PROTEIN"/>
    <property type="match status" value="1"/>
</dbReference>
<accession>A0A8H6CCI3</accession>
<proteinExistence type="predicted"/>
<protein>
    <recommendedName>
        <fullName evidence="1">N-acetyltransferase domain-containing protein</fullName>
    </recommendedName>
</protein>
<evidence type="ECO:0000313" key="2">
    <source>
        <dbReference type="EMBL" id="KAF6220771.1"/>
    </source>
</evidence>
<keyword evidence="3" id="KW-1185">Reference proteome</keyword>
<dbReference type="EMBL" id="JACCJB010000015">
    <property type="protein sequence ID" value="KAF6220771.1"/>
    <property type="molecule type" value="Genomic_DNA"/>
</dbReference>
<dbReference type="GeneID" id="59330864"/>
<evidence type="ECO:0000259" key="1">
    <source>
        <dbReference type="PROSITE" id="PS51186"/>
    </source>
</evidence>
<name>A0A8H6CCI3_9LECA</name>
<dbReference type="AlphaFoldDB" id="A0A8H6CCI3"/>
<dbReference type="Proteomes" id="UP000593566">
    <property type="component" value="Unassembled WGS sequence"/>
</dbReference>